<dbReference type="Gene3D" id="1.10.10.10">
    <property type="entry name" value="Winged helix-like DNA-binding domain superfamily/Winged helix DNA-binding domain"/>
    <property type="match status" value="1"/>
</dbReference>
<reference evidence="1" key="1">
    <citation type="submission" date="2021-01" db="EMBL/GenBank/DDBJ databases">
        <title>Whole genome shotgun sequence of Actinoplanes siamensis NBRC 109076.</title>
        <authorList>
            <person name="Komaki H."/>
            <person name="Tamura T."/>
        </authorList>
    </citation>
    <scope>NUCLEOTIDE SEQUENCE</scope>
    <source>
        <strain evidence="1">NBRC 109076</strain>
    </source>
</reference>
<dbReference type="AlphaFoldDB" id="A0A919N0I0"/>
<evidence type="ECO:0000313" key="2">
    <source>
        <dbReference type="Proteomes" id="UP000629619"/>
    </source>
</evidence>
<dbReference type="InterPro" id="IPR036390">
    <property type="entry name" value="WH_DNA-bd_sf"/>
</dbReference>
<accession>A0A919N0I0</accession>
<comment type="caution">
    <text evidence="1">The sequence shown here is derived from an EMBL/GenBank/DDBJ whole genome shotgun (WGS) entry which is preliminary data.</text>
</comment>
<evidence type="ECO:0008006" key="3">
    <source>
        <dbReference type="Google" id="ProtNLM"/>
    </source>
</evidence>
<gene>
    <name evidence="1" type="ORF">Asi03nite_01330</name>
</gene>
<organism evidence="1 2">
    <name type="scientific">Actinoplanes siamensis</name>
    <dbReference type="NCBI Taxonomy" id="1223317"/>
    <lineage>
        <taxon>Bacteria</taxon>
        <taxon>Bacillati</taxon>
        <taxon>Actinomycetota</taxon>
        <taxon>Actinomycetes</taxon>
        <taxon>Micromonosporales</taxon>
        <taxon>Micromonosporaceae</taxon>
        <taxon>Actinoplanes</taxon>
    </lineage>
</organism>
<proteinExistence type="predicted"/>
<sequence>MSDFIDPTEHAVWRPLRDLQAALDAEVARVYADANIEGLKTTWVQELIKLHVHGPMTITALAGAVGRTHSALSQKVSAMRAAGWVRTVTGADGRTREVELTAKARRIAGRLAAGWRATEAAVAEIEAEIPYPMAKVVRDIEEVLRRRGFRDRITERLAGDPAWEQAEP</sequence>
<dbReference type="Proteomes" id="UP000629619">
    <property type="component" value="Unassembled WGS sequence"/>
</dbReference>
<dbReference type="EMBL" id="BOMW01000002">
    <property type="protein sequence ID" value="GIF02595.1"/>
    <property type="molecule type" value="Genomic_DNA"/>
</dbReference>
<keyword evidence="2" id="KW-1185">Reference proteome</keyword>
<protein>
    <recommendedName>
        <fullName evidence="3">MarR family transcriptional regulator</fullName>
    </recommendedName>
</protein>
<name>A0A919N0I0_9ACTN</name>
<evidence type="ECO:0000313" key="1">
    <source>
        <dbReference type="EMBL" id="GIF02595.1"/>
    </source>
</evidence>
<dbReference type="SUPFAM" id="SSF46785">
    <property type="entry name" value="Winged helix' DNA-binding domain"/>
    <property type="match status" value="1"/>
</dbReference>
<dbReference type="InterPro" id="IPR036388">
    <property type="entry name" value="WH-like_DNA-bd_sf"/>
</dbReference>
<dbReference type="RefSeq" id="WP_203676151.1">
    <property type="nucleotide sequence ID" value="NZ_BOMW01000002.1"/>
</dbReference>